<keyword evidence="4 8" id="KW-1278">Translocase</keyword>
<dbReference type="Pfam" id="PF02508">
    <property type="entry name" value="Rnf-Nqr"/>
    <property type="match status" value="1"/>
</dbReference>
<keyword evidence="7 8" id="KW-0472">Membrane</keyword>
<dbReference type="HAMAP" id="MF_00459">
    <property type="entry name" value="RsxA_RnfA"/>
    <property type="match status" value="1"/>
</dbReference>
<keyword evidence="8" id="KW-1003">Cell membrane</keyword>
<feature type="transmembrane region" description="Helical" evidence="8">
    <location>
        <begin position="129"/>
        <end position="155"/>
    </location>
</feature>
<feature type="transmembrane region" description="Helical" evidence="8">
    <location>
        <begin position="104"/>
        <end position="123"/>
    </location>
</feature>
<dbReference type="GO" id="GO:0005886">
    <property type="term" value="C:plasma membrane"/>
    <property type="evidence" value="ECO:0007669"/>
    <property type="project" value="UniProtKB-SubCell"/>
</dbReference>
<evidence type="ECO:0000313" key="9">
    <source>
        <dbReference type="EMBL" id="QUL99651.1"/>
    </source>
</evidence>
<keyword evidence="6 8" id="KW-1133">Transmembrane helix</keyword>
<evidence type="ECO:0000256" key="4">
    <source>
        <dbReference type="ARBA" id="ARBA00022967"/>
    </source>
</evidence>
<dbReference type="NCBIfam" id="NF003481">
    <property type="entry name" value="PRK05151.1"/>
    <property type="match status" value="1"/>
</dbReference>
<dbReference type="PANTHER" id="PTHR30335">
    <property type="entry name" value="INTEGRAL MEMBRANE PROTEIN OF SOXR-REDUCING COMPLEX"/>
    <property type="match status" value="1"/>
</dbReference>
<evidence type="ECO:0000256" key="8">
    <source>
        <dbReference type="HAMAP-Rule" id="MF_00459"/>
    </source>
</evidence>
<protein>
    <recommendedName>
        <fullName evidence="8">Ion-translocating oxidoreductase complex subunit A</fullName>
        <ecNumber evidence="8">7.-.-.-</ecNumber>
    </recommendedName>
    <alternativeName>
        <fullName evidence="8">Rnf electron transport complex subunit A</fullName>
    </alternativeName>
</protein>
<dbReference type="AlphaFoldDB" id="A0AAT9LF35"/>
<evidence type="ECO:0000256" key="3">
    <source>
        <dbReference type="ARBA" id="ARBA00022692"/>
    </source>
</evidence>
<name>A0AAT9LF35_9FIRM</name>
<feature type="transmembrane region" description="Helical" evidence="8">
    <location>
        <begin position="6"/>
        <end position="26"/>
    </location>
</feature>
<dbReference type="EMBL" id="CP062796">
    <property type="protein sequence ID" value="QUL99651.1"/>
    <property type="molecule type" value="Genomic_DNA"/>
</dbReference>
<feature type="transmembrane region" description="Helical" evidence="8">
    <location>
        <begin position="72"/>
        <end position="92"/>
    </location>
</feature>
<dbReference type="InterPro" id="IPR011293">
    <property type="entry name" value="Ion_transpt_RnfA/RsxA"/>
</dbReference>
<comment type="function">
    <text evidence="8">Part of a membrane-bound complex that couples electron transfer with translocation of ions across the membrane.</text>
</comment>
<dbReference type="EC" id="7.-.-.-" evidence="8"/>
<reference evidence="9" key="1">
    <citation type="submission" date="2020-10" db="EMBL/GenBank/DDBJ databases">
        <authorList>
            <person name="Kadnikov V."/>
            <person name="Beletsky A.V."/>
            <person name="Mardanov A.V."/>
            <person name="Karnachuk O.V."/>
            <person name="Ravin N.V."/>
        </authorList>
    </citation>
    <scope>NUCLEOTIDE SEQUENCE</scope>
    <source>
        <strain evidence="9">Bu02</strain>
    </source>
</reference>
<accession>A0AAT9LF35</accession>
<dbReference type="PANTHER" id="PTHR30335:SF0">
    <property type="entry name" value="ION-TRANSLOCATING OXIDOREDUCTASE COMPLEX SUBUNIT A"/>
    <property type="match status" value="1"/>
</dbReference>
<dbReference type="GO" id="GO:0012505">
    <property type="term" value="C:endomembrane system"/>
    <property type="evidence" value="ECO:0007669"/>
    <property type="project" value="UniProtKB-SubCell"/>
</dbReference>
<gene>
    <name evidence="9" type="primary">rsxA</name>
    <name evidence="8" type="synonym">rnfA</name>
    <name evidence="9" type="ORF">IMF26_08035</name>
</gene>
<dbReference type="InterPro" id="IPR003667">
    <property type="entry name" value="NqrDE/RnfAE"/>
</dbReference>
<feature type="transmembrane region" description="Helical" evidence="8">
    <location>
        <begin position="38"/>
        <end position="60"/>
    </location>
</feature>
<comment type="subunit">
    <text evidence="8">The complex is composed of six subunits: RnfA, RnfB, RnfC, RnfD, RnfE and RnfG.</text>
</comment>
<keyword evidence="3 8" id="KW-0812">Transmembrane</keyword>
<feature type="transmembrane region" description="Helical" evidence="8">
    <location>
        <begin position="167"/>
        <end position="192"/>
    </location>
</feature>
<dbReference type="PIRSF" id="PIRSF006102">
    <property type="entry name" value="NQR_DE"/>
    <property type="match status" value="1"/>
</dbReference>
<reference evidence="9" key="2">
    <citation type="journal article" date="2023" name="Biology">
        <title>Prokaryotic Life Associated with Coal-Fire Gas Vents Revealed by Metagenomics.</title>
        <authorList>
            <person name="Kadnikov V.V."/>
            <person name="Mardanov A.V."/>
            <person name="Beletsky A.V."/>
            <person name="Karnachuk O.V."/>
            <person name="Ravin N.V."/>
        </authorList>
    </citation>
    <scope>NUCLEOTIDE SEQUENCE</scope>
    <source>
        <strain evidence="9">Bu02</strain>
    </source>
</reference>
<comment type="subcellular location">
    <subcellularLocation>
        <location evidence="8">Cell membrane</location>
        <topology evidence="8">Multi-pass membrane protein</topology>
    </subcellularLocation>
    <subcellularLocation>
        <location evidence="1">Endomembrane system</location>
        <topology evidence="1">Multi-pass membrane protein</topology>
    </subcellularLocation>
</comment>
<evidence type="ECO:0000256" key="6">
    <source>
        <dbReference type="ARBA" id="ARBA00022989"/>
    </source>
</evidence>
<keyword evidence="5 8" id="KW-0249">Electron transport</keyword>
<keyword evidence="2 8" id="KW-0813">Transport</keyword>
<sequence>MLVEVVAVILGGVLINNFIFMRYLGLCPFIGVSRQLETALGMSGAVIFVMTFASTVTAAFEQFILVPLGLEYLRTIAYILVIAAFVQLVEIFMKKTAPGLYRALGIYLPLITTNCAVLGVAMLNVRNSYGILMSTLNGLAGALGWSLAIIIFAGIRERWKLMDIPPVLEGFPLALVSTGLMSLAFLGFSGLFRNLVK</sequence>
<proteinExistence type="inferred from homology"/>
<evidence type="ECO:0000256" key="5">
    <source>
        <dbReference type="ARBA" id="ARBA00022982"/>
    </source>
</evidence>
<dbReference type="InterPro" id="IPR050133">
    <property type="entry name" value="NqrDE/RnfAE_oxidrdctase"/>
</dbReference>
<evidence type="ECO:0000256" key="1">
    <source>
        <dbReference type="ARBA" id="ARBA00004127"/>
    </source>
</evidence>
<comment type="similarity">
    <text evidence="8">Belongs to the NqrDE/RnfAE family.</text>
</comment>
<organism evidence="9">
    <name type="scientific">Candidatus Fermentithermobacillus carboniphilus</name>
    <dbReference type="NCBI Taxonomy" id="3085328"/>
    <lineage>
        <taxon>Bacteria</taxon>
        <taxon>Bacillati</taxon>
        <taxon>Bacillota</taxon>
        <taxon>Candidatus Fermentithermobacillia</taxon>
        <taxon>Candidatus Fermentithermobacillales</taxon>
        <taxon>Candidatus Fermentithermobacillaceae</taxon>
        <taxon>Candidatus Fermentithermobacillus</taxon>
    </lineage>
</organism>
<dbReference type="NCBIfam" id="TIGR01943">
    <property type="entry name" value="rnfA"/>
    <property type="match status" value="1"/>
</dbReference>
<dbReference type="KEGG" id="fcz:IMF26_08035"/>
<evidence type="ECO:0000256" key="7">
    <source>
        <dbReference type="ARBA" id="ARBA00023136"/>
    </source>
</evidence>
<dbReference type="GO" id="GO:0022900">
    <property type="term" value="P:electron transport chain"/>
    <property type="evidence" value="ECO:0007669"/>
    <property type="project" value="UniProtKB-UniRule"/>
</dbReference>
<evidence type="ECO:0000256" key="2">
    <source>
        <dbReference type="ARBA" id="ARBA00022448"/>
    </source>
</evidence>